<keyword evidence="9" id="KW-1185">Reference proteome</keyword>
<sequence length="385" mass="44323">MKVLALQKLSWDVVIEWLHSFQLEDKAKVLAVYQYLLPAAPLLAKLAASCQYYDNPHLTQLFLPILVLKGKIHVTTYNIKQVLSYWEDSLHNSGVSHITHLKVEDITSQQYLSFLPLLGHLTNLQVLVIGSFVGDDLLAVLGMNCHHLVIFDVREEDMGNLITDVGLAFLAHCRKLRRVYFSEFADEYDCSDEQLRFTGKGVSLLLLLPEIEHIQCSEYILRDALHFLYQATYNKQTIAVQHLMLDHEEVTVNTLQTLPILCPKLEVLALRSDPDWKLLENMVTFVCDSCGACLKKNQMDTRWNRRCFNRTVSRMDCGKTFRGQEYASHLKGITEAEKCGGSRYMAKEMKDKKKQETWIAKVREKVTKTHNMEPHLKELLDHITT</sequence>
<dbReference type="GO" id="GO:0003677">
    <property type="term" value="F:DNA binding"/>
    <property type="evidence" value="ECO:0007669"/>
    <property type="project" value="InterPro"/>
</dbReference>
<gene>
    <name evidence="8" type="ORF">OTU49_014064</name>
</gene>
<dbReference type="InterPro" id="IPR039999">
    <property type="entry name" value="LYAR"/>
</dbReference>
<proteinExistence type="predicted"/>
<dbReference type="PANTHER" id="PTHR13100">
    <property type="entry name" value="CELL GROWTH-REGULATING NUCLEOLAR PROTEIN LYAR"/>
    <property type="match status" value="1"/>
</dbReference>
<reference evidence="8 9" key="1">
    <citation type="journal article" date="2024" name="BMC Genomics">
        <title>Genome assembly of redclaw crayfish (Cherax quadricarinatus) provides insights into its immune adaptation and hypoxia tolerance.</title>
        <authorList>
            <person name="Liu Z."/>
            <person name="Zheng J."/>
            <person name="Li H."/>
            <person name="Fang K."/>
            <person name="Wang S."/>
            <person name="He J."/>
            <person name="Zhou D."/>
            <person name="Weng S."/>
            <person name="Chi M."/>
            <person name="Gu Z."/>
            <person name="He J."/>
            <person name="Li F."/>
            <person name="Wang M."/>
        </authorList>
    </citation>
    <scope>NUCLEOTIDE SEQUENCE [LARGE SCALE GENOMIC DNA]</scope>
    <source>
        <strain evidence="8">ZL_2023a</strain>
    </source>
</reference>
<evidence type="ECO:0000313" key="8">
    <source>
        <dbReference type="EMBL" id="KAK8719389.1"/>
    </source>
</evidence>
<dbReference type="Proteomes" id="UP001445076">
    <property type="component" value="Unassembled WGS sequence"/>
</dbReference>
<evidence type="ECO:0000256" key="5">
    <source>
        <dbReference type="ARBA" id="ARBA00022833"/>
    </source>
</evidence>
<keyword evidence="2" id="KW-0479">Metal-binding</keyword>
<keyword evidence="5" id="KW-0862">Zinc</keyword>
<keyword evidence="6" id="KW-0539">Nucleus</keyword>
<protein>
    <recommendedName>
        <fullName evidence="7">Zinc finger C2H2 LYAR-type domain-containing protein</fullName>
    </recommendedName>
</protein>
<dbReference type="EMBL" id="JARKIK010002257">
    <property type="protein sequence ID" value="KAK8719389.1"/>
    <property type="molecule type" value="Genomic_DNA"/>
</dbReference>
<evidence type="ECO:0000313" key="9">
    <source>
        <dbReference type="Proteomes" id="UP001445076"/>
    </source>
</evidence>
<dbReference type="InterPro" id="IPR014898">
    <property type="entry name" value="Znf_C2H2_LYAR"/>
</dbReference>
<dbReference type="GO" id="GO:0006364">
    <property type="term" value="P:rRNA processing"/>
    <property type="evidence" value="ECO:0007669"/>
    <property type="project" value="TreeGrafter"/>
</dbReference>
<dbReference type="Pfam" id="PF08790">
    <property type="entry name" value="zf-LYAR"/>
    <property type="match status" value="1"/>
</dbReference>
<evidence type="ECO:0000256" key="2">
    <source>
        <dbReference type="ARBA" id="ARBA00022723"/>
    </source>
</evidence>
<feature type="non-terminal residue" evidence="8">
    <location>
        <position position="385"/>
    </location>
</feature>
<dbReference type="AlphaFoldDB" id="A0AAW0VR24"/>
<evidence type="ECO:0000256" key="6">
    <source>
        <dbReference type="ARBA" id="ARBA00023242"/>
    </source>
</evidence>
<feature type="domain" description="Zinc finger C2H2 LYAR-type" evidence="7">
    <location>
        <begin position="315"/>
        <end position="338"/>
    </location>
</feature>
<name>A0AAW0VR24_CHEQU</name>
<evidence type="ECO:0000256" key="4">
    <source>
        <dbReference type="ARBA" id="ARBA00022771"/>
    </source>
</evidence>
<keyword evidence="3" id="KW-0677">Repeat</keyword>
<dbReference type="InterPro" id="IPR032675">
    <property type="entry name" value="LRR_dom_sf"/>
</dbReference>
<evidence type="ECO:0000259" key="7">
    <source>
        <dbReference type="Pfam" id="PF08790"/>
    </source>
</evidence>
<comment type="subcellular location">
    <subcellularLocation>
        <location evidence="1">Nucleus</location>
    </subcellularLocation>
</comment>
<dbReference type="Gene3D" id="3.80.10.10">
    <property type="entry name" value="Ribonuclease Inhibitor"/>
    <property type="match status" value="1"/>
</dbReference>
<evidence type="ECO:0000256" key="3">
    <source>
        <dbReference type="ARBA" id="ARBA00022737"/>
    </source>
</evidence>
<dbReference type="GO" id="GO:0008270">
    <property type="term" value="F:zinc ion binding"/>
    <property type="evidence" value="ECO:0007669"/>
    <property type="project" value="UniProtKB-KW"/>
</dbReference>
<accession>A0AAW0VR24</accession>
<comment type="caution">
    <text evidence="8">The sequence shown here is derived from an EMBL/GenBank/DDBJ whole genome shotgun (WGS) entry which is preliminary data.</text>
</comment>
<dbReference type="SUPFAM" id="SSF52047">
    <property type="entry name" value="RNI-like"/>
    <property type="match status" value="1"/>
</dbReference>
<dbReference type="GO" id="GO:0000122">
    <property type="term" value="P:negative regulation of transcription by RNA polymerase II"/>
    <property type="evidence" value="ECO:0007669"/>
    <property type="project" value="TreeGrafter"/>
</dbReference>
<evidence type="ECO:0000256" key="1">
    <source>
        <dbReference type="ARBA" id="ARBA00004123"/>
    </source>
</evidence>
<dbReference type="Gene3D" id="3.30.1490.490">
    <property type="match status" value="1"/>
</dbReference>
<dbReference type="GO" id="GO:0005730">
    <property type="term" value="C:nucleolus"/>
    <property type="evidence" value="ECO:0007669"/>
    <property type="project" value="TreeGrafter"/>
</dbReference>
<organism evidence="8 9">
    <name type="scientific">Cherax quadricarinatus</name>
    <name type="common">Australian red claw crayfish</name>
    <dbReference type="NCBI Taxonomy" id="27406"/>
    <lineage>
        <taxon>Eukaryota</taxon>
        <taxon>Metazoa</taxon>
        <taxon>Ecdysozoa</taxon>
        <taxon>Arthropoda</taxon>
        <taxon>Crustacea</taxon>
        <taxon>Multicrustacea</taxon>
        <taxon>Malacostraca</taxon>
        <taxon>Eumalacostraca</taxon>
        <taxon>Eucarida</taxon>
        <taxon>Decapoda</taxon>
        <taxon>Pleocyemata</taxon>
        <taxon>Astacidea</taxon>
        <taxon>Parastacoidea</taxon>
        <taxon>Parastacidae</taxon>
        <taxon>Cherax</taxon>
    </lineage>
</organism>
<keyword evidence="4" id="KW-0863">Zinc-finger</keyword>
<dbReference type="PANTHER" id="PTHR13100:SF10">
    <property type="entry name" value="CELL GROWTH-REGULATING NUCLEOLAR PROTEIN"/>
    <property type="match status" value="1"/>
</dbReference>